<dbReference type="PANTHER" id="PTHR48080">
    <property type="entry name" value="D-GALACTONATE DEHYDRATASE-RELATED"/>
    <property type="match status" value="1"/>
</dbReference>
<dbReference type="FunFam" id="3.20.20.120:FF:000004">
    <property type="entry name" value="D-galactonate dehydratase family protein"/>
    <property type="match status" value="1"/>
</dbReference>
<dbReference type="Gene3D" id="3.30.390.10">
    <property type="entry name" value="Enolase-like, N-terminal domain"/>
    <property type="match status" value="1"/>
</dbReference>
<dbReference type="InterPro" id="IPR013342">
    <property type="entry name" value="Mandelate_racemase_C"/>
</dbReference>
<evidence type="ECO:0000313" key="2">
    <source>
        <dbReference type="EMBL" id="ACR13430.1"/>
    </source>
</evidence>
<feature type="domain" description="Mandelate racemase/muconate lactonizing enzyme C-terminal" evidence="1">
    <location>
        <begin position="128"/>
        <end position="257"/>
    </location>
</feature>
<reference evidence="2 3" key="1">
    <citation type="journal article" date="2009" name="PLoS ONE">
        <title>The complete genome of Teredinibacter turnerae T7901: an intracellular endosymbiont of marine wood-boring bivalves (shipworms).</title>
        <authorList>
            <person name="Yang J.C."/>
            <person name="Madupu R."/>
            <person name="Durkin A.S."/>
            <person name="Ekborg N.A."/>
            <person name="Pedamallu C.S."/>
            <person name="Hostetler J.B."/>
            <person name="Radune D."/>
            <person name="Toms B.S."/>
            <person name="Henrissat B."/>
            <person name="Coutinho P.M."/>
            <person name="Schwarz S."/>
            <person name="Field L."/>
            <person name="Trindade-Silva A.E."/>
            <person name="Soares C.A.G."/>
            <person name="Elshahawi S."/>
            <person name="Hanora A."/>
            <person name="Schmidt E.W."/>
            <person name="Haygood M.G."/>
            <person name="Posfai J."/>
            <person name="Benner J."/>
            <person name="Madinger C."/>
            <person name="Nove J."/>
            <person name="Anton B."/>
            <person name="Chaudhary K."/>
            <person name="Foster J."/>
            <person name="Holman A."/>
            <person name="Kumar S."/>
            <person name="Lessard P.A."/>
            <person name="Luyten Y.A."/>
            <person name="Slatko B."/>
            <person name="Wood N."/>
            <person name="Wu B."/>
            <person name="Teplitski M."/>
            <person name="Mougous J.D."/>
            <person name="Ward N."/>
            <person name="Eisen J.A."/>
            <person name="Badger J.H."/>
            <person name="Distel D.L."/>
        </authorList>
    </citation>
    <scope>NUCLEOTIDE SEQUENCE [LARGE SCALE GENOMIC DNA]</scope>
    <source>
        <strain evidence="3">ATCC 39867 / T7901</strain>
    </source>
</reference>
<dbReference type="PROSITE" id="PS00908">
    <property type="entry name" value="MR_MLE_1"/>
    <property type="match status" value="1"/>
</dbReference>
<evidence type="ECO:0000259" key="1">
    <source>
        <dbReference type="SMART" id="SM00922"/>
    </source>
</evidence>
<dbReference type="InterPro" id="IPR034589">
    <property type="entry name" value="D-mannonate_dehydratase-like"/>
</dbReference>
<dbReference type="InterPro" id="IPR029065">
    <property type="entry name" value="Enolase_C-like"/>
</dbReference>
<dbReference type="Proteomes" id="UP000009080">
    <property type="component" value="Chromosome"/>
</dbReference>
<dbReference type="STRING" id="377629.TERTU_0103"/>
<dbReference type="AlphaFoldDB" id="C5BKW0"/>
<dbReference type="SUPFAM" id="SSF51604">
    <property type="entry name" value="Enolase C-terminal domain-like"/>
    <property type="match status" value="1"/>
</dbReference>
<organism evidence="2 3">
    <name type="scientific">Teredinibacter turnerae (strain ATCC 39867 / T7901)</name>
    <dbReference type="NCBI Taxonomy" id="377629"/>
    <lineage>
        <taxon>Bacteria</taxon>
        <taxon>Pseudomonadati</taxon>
        <taxon>Pseudomonadota</taxon>
        <taxon>Gammaproteobacteria</taxon>
        <taxon>Cellvibrionales</taxon>
        <taxon>Cellvibrionaceae</taxon>
        <taxon>Teredinibacter</taxon>
    </lineage>
</organism>
<dbReference type="Pfam" id="PF13378">
    <property type="entry name" value="MR_MLE_C"/>
    <property type="match status" value="1"/>
</dbReference>
<proteinExistence type="predicted"/>
<dbReference type="InterPro" id="IPR036849">
    <property type="entry name" value="Enolase-like_C_sf"/>
</dbReference>
<dbReference type="SFLD" id="SFLDS00001">
    <property type="entry name" value="Enolase"/>
    <property type="match status" value="1"/>
</dbReference>
<protein>
    <submittedName>
        <fullName evidence="2">Starvation-sensing protein</fullName>
    </submittedName>
</protein>
<dbReference type="NCBIfam" id="NF011654">
    <property type="entry name" value="PRK15072.1"/>
    <property type="match status" value="1"/>
</dbReference>
<dbReference type="HOGENOM" id="CLU_030273_6_1_6"/>
<dbReference type="OrthoDB" id="103536at2"/>
<dbReference type="RefSeq" id="WP_015819544.1">
    <property type="nucleotide sequence ID" value="NC_012997.1"/>
</dbReference>
<dbReference type="EMBL" id="CP001614">
    <property type="protein sequence ID" value="ACR13430.1"/>
    <property type="molecule type" value="Genomic_DNA"/>
</dbReference>
<accession>C5BKW0</accession>
<dbReference type="eggNOG" id="COG4948">
    <property type="taxonomic scope" value="Bacteria"/>
</dbReference>
<dbReference type="InterPro" id="IPR018110">
    <property type="entry name" value="Mandel_Rmase/mucon_lact_enz_CS"/>
</dbReference>
<dbReference type="InterPro" id="IPR029017">
    <property type="entry name" value="Enolase-like_N"/>
</dbReference>
<evidence type="ECO:0000313" key="3">
    <source>
        <dbReference type="Proteomes" id="UP000009080"/>
    </source>
</evidence>
<dbReference type="Gene3D" id="3.20.20.120">
    <property type="entry name" value="Enolase-like C-terminal domain"/>
    <property type="match status" value="1"/>
</dbReference>
<dbReference type="Pfam" id="PF02746">
    <property type="entry name" value="MR_MLE_N"/>
    <property type="match status" value="1"/>
</dbReference>
<dbReference type="GO" id="GO:0000287">
    <property type="term" value="F:magnesium ion binding"/>
    <property type="evidence" value="ECO:0007669"/>
    <property type="project" value="UniProtKB-ARBA"/>
</dbReference>
<keyword evidence="3" id="KW-1185">Reference proteome</keyword>
<dbReference type="KEGG" id="ttu:TERTU_0103"/>
<gene>
    <name evidence="2" type="ordered locus">TERTU_0103</name>
</gene>
<dbReference type="NCBIfam" id="NF043051">
    <property type="entry name" value="ManoateDhtManD"/>
    <property type="match status" value="1"/>
</dbReference>
<dbReference type="SFLD" id="SFLDG00033">
    <property type="entry name" value="mannonate_dehydratase"/>
    <property type="match status" value="1"/>
</dbReference>
<dbReference type="InterPro" id="IPR034593">
    <property type="entry name" value="DgoD-like"/>
</dbReference>
<dbReference type="SMART" id="SM00922">
    <property type="entry name" value="MR_MLE"/>
    <property type="match status" value="1"/>
</dbReference>
<dbReference type="GO" id="GO:0009063">
    <property type="term" value="P:amino acid catabolic process"/>
    <property type="evidence" value="ECO:0007669"/>
    <property type="project" value="InterPro"/>
</dbReference>
<dbReference type="InterPro" id="IPR013341">
    <property type="entry name" value="Mandelate_racemase_N_dom"/>
</dbReference>
<dbReference type="GO" id="GO:0008927">
    <property type="term" value="F:mannonate dehydratase activity"/>
    <property type="evidence" value="ECO:0007669"/>
    <property type="project" value="UniProtKB-ARBA"/>
</dbReference>
<name>C5BKW0_TERTT</name>
<dbReference type="SUPFAM" id="SSF54826">
    <property type="entry name" value="Enolase N-terminal domain-like"/>
    <property type="match status" value="1"/>
</dbReference>
<sequence>MKITEAKVIVCSPGRNFVTLKITTDEGVYGVGDATLNGREKAVVSYLEDYLCPSLIGRDPQQIEDIWHFFYRGAYWRRGPVGMSAIAAIDTALWDIKAKVANMPLYQLLGGRSRDRIMVYTHANGNDIESTLEQVAKYVEKGYKAVRVQCGIPGIASTYGVPKGGKAYEPADADLPSESVWSTEKYLNHIPKLFAAVREQFGDDLHLLHDVHHRLTPIEAARLGKESEPFHLFWLEDCVPAENQEGWKLVRQHTTTPLAVGEVFNSIHDCRELIQSQSIDYIRSTVVHAGGITHLRRIADLAALYHVKTGFHGATDLSPICMGAALHFDYWVPNFGIQEHMPHTEQMLEVFPHHFEFSDGFFTPGEAPGHGVDIDEKLADKYPYKRACLPVNRLEDGTLWHW</sequence>
<dbReference type="PANTHER" id="PTHR48080:SF6">
    <property type="entry name" value="STARVATION-SENSING PROTEIN RSPA"/>
    <property type="match status" value="1"/>
</dbReference>
<dbReference type="GO" id="GO:0016052">
    <property type="term" value="P:carbohydrate catabolic process"/>
    <property type="evidence" value="ECO:0007669"/>
    <property type="project" value="UniProtKB-ARBA"/>
</dbReference>